<sequence length="244" mass="25710">MYLPLIRPATHSDICVIGDVTIHDNAVIAPGTILQAAPGCRILIKEGACIGMGSLLNAYNGDIEVASGAMLGAGVLVVGHSQIGQNACIGSSTTIINSSIDSGTAIAPGSLLGDQSRQVTAETSEPTKELKSENNGSVTNNNSSISNKNNIFSKVQPTEDKKPNFVEEMQDLWAEPEPEVEPIAEVSPPPKPSVDPIPEVVAEPKPSPEPQNAPVVGQIYINQLLYTLFPERQAFNRSQNGSSS</sequence>
<name>B7JVW3_RIPO1</name>
<dbReference type="STRING" id="41431.PCC8801_1600"/>
<keyword evidence="3" id="KW-1185">Reference proteome</keyword>
<dbReference type="InterPro" id="IPR011004">
    <property type="entry name" value="Trimer_LpxA-like_sf"/>
</dbReference>
<dbReference type="SUPFAM" id="SSF51161">
    <property type="entry name" value="Trimeric LpxA-like enzymes"/>
    <property type="match status" value="1"/>
</dbReference>
<dbReference type="KEGG" id="cyp:PCC8801_1600"/>
<evidence type="ECO:0000256" key="1">
    <source>
        <dbReference type="SAM" id="MobiDB-lite"/>
    </source>
</evidence>
<dbReference type="EMBL" id="CP001287">
    <property type="protein sequence ID" value="ACK65652.1"/>
    <property type="molecule type" value="Genomic_DNA"/>
</dbReference>
<gene>
    <name evidence="2" type="ordered locus">PCC8801_1600</name>
</gene>
<dbReference type="RefSeq" id="WP_012594925.1">
    <property type="nucleotide sequence ID" value="NC_011726.1"/>
</dbReference>
<dbReference type="eggNOG" id="COG1045">
    <property type="taxonomic scope" value="Bacteria"/>
</dbReference>
<feature type="compositionally biased region" description="Polar residues" evidence="1">
    <location>
        <begin position="113"/>
        <end position="124"/>
    </location>
</feature>
<dbReference type="HOGENOM" id="CLU_069354_0_0_3"/>
<dbReference type="AlphaFoldDB" id="B7JVW3"/>
<feature type="region of interest" description="Disordered" evidence="1">
    <location>
        <begin position="108"/>
        <end position="162"/>
    </location>
</feature>
<evidence type="ECO:0000313" key="3">
    <source>
        <dbReference type="Proteomes" id="UP000008204"/>
    </source>
</evidence>
<accession>B7JVW3</accession>
<dbReference type="OrthoDB" id="481965at2"/>
<feature type="region of interest" description="Disordered" evidence="1">
    <location>
        <begin position="177"/>
        <end position="213"/>
    </location>
</feature>
<protein>
    <submittedName>
        <fullName evidence="2">Carbon dioxide concentrating mechanism protein</fullName>
    </submittedName>
</protein>
<dbReference type="GO" id="GO:0031470">
    <property type="term" value="C:carboxysome"/>
    <property type="evidence" value="ECO:0007669"/>
    <property type="project" value="UniProtKB-ARBA"/>
</dbReference>
<proteinExistence type="predicted"/>
<dbReference type="Proteomes" id="UP000008204">
    <property type="component" value="Chromosome"/>
</dbReference>
<organism evidence="2 3">
    <name type="scientific">Rippkaea orientalis (strain PCC 8801 / RF-1)</name>
    <name type="common">Cyanothece sp. (strain PCC 8801)</name>
    <dbReference type="NCBI Taxonomy" id="41431"/>
    <lineage>
        <taxon>Bacteria</taxon>
        <taxon>Bacillati</taxon>
        <taxon>Cyanobacteriota</taxon>
        <taxon>Cyanophyceae</taxon>
        <taxon>Oscillatoriophycideae</taxon>
        <taxon>Chroococcales</taxon>
        <taxon>Aphanothecaceae</taxon>
        <taxon>Rippkaea</taxon>
        <taxon>Rippkaea orientalis</taxon>
    </lineage>
</organism>
<reference evidence="3" key="1">
    <citation type="journal article" date="2011" name="MBio">
        <title>Novel metabolic attributes of the genus Cyanothece, comprising a group of unicellular nitrogen-fixing Cyanobacteria.</title>
        <authorList>
            <person name="Bandyopadhyay A."/>
            <person name="Elvitigala T."/>
            <person name="Welsh E."/>
            <person name="Stockel J."/>
            <person name="Liberton M."/>
            <person name="Min H."/>
            <person name="Sherman L.A."/>
            <person name="Pakrasi H.B."/>
        </authorList>
    </citation>
    <scope>NUCLEOTIDE SEQUENCE [LARGE SCALE GENOMIC DNA]</scope>
    <source>
        <strain evidence="3">PCC 8801</strain>
    </source>
</reference>
<feature type="compositionally biased region" description="Low complexity" evidence="1">
    <location>
        <begin position="133"/>
        <end position="150"/>
    </location>
</feature>
<dbReference type="GO" id="GO:0043886">
    <property type="term" value="F:structural constituent of carboxysome shell"/>
    <property type="evidence" value="ECO:0007669"/>
    <property type="project" value="UniProtKB-ARBA"/>
</dbReference>
<dbReference type="Gene3D" id="2.160.10.10">
    <property type="entry name" value="Hexapeptide repeat proteins"/>
    <property type="match status" value="1"/>
</dbReference>
<evidence type="ECO:0000313" key="2">
    <source>
        <dbReference type="EMBL" id="ACK65652.1"/>
    </source>
</evidence>